<dbReference type="EC" id="2.2.1.6" evidence="6"/>
<evidence type="ECO:0000313" key="8">
    <source>
        <dbReference type="EMBL" id="MBZ2165072.1"/>
    </source>
</evidence>
<comment type="catalytic activity">
    <reaction evidence="6">
        <text>2 pyruvate + H(+) = (2S)-2-acetolactate + CO2</text>
        <dbReference type="Rhea" id="RHEA:25249"/>
        <dbReference type="ChEBI" id="CHEBI:15361"/>
        <dbReference type="ChEBI" id="CHEBI:15378"/>
        <dbReference type="ChEBI" id="CHEBI:16526"/>
        <dbReference type="ChEBI" id="CHEBI:58476"/>
        <dbReference type="EC" id="2.2.1.6"/>
    </reaction>
</comment>
<evidence type="ECO:0000256" key="5">
    <source>
        <dbReference type="ARBA" id="ARBA00023304"/>
    </source>
</evidence>
<sequence length="166" mass="18619">MDESRTHIISALVLHKPGVLQRVAGLFTRRGFNIENITVGTSEQKNLARMTIIAKGDEKVLEQITKQLNKLIEVIKVRDLEPQITVKRELCLIKVHTANEKVRSEVIQYANIFRGRIIDVGPDTLTIEITGPPEKIESLIDLVRIFGIKEVARTGPTAISRGNKTM</sequence>
<dbReference type="Proteomes" id="UP000825933">
    <property type="component" value="Unassembled WGS sequence"/>
</dbReference>
<name>A0A8T5UME0_9EURY</name>
<dbReference type="PANTHER" id="PTHR30239:SF0">
    <property type="entry name" value="ACETOLACTATE SYNTHASE SMALL SUBUNIT 1, CHLOROPLASTIC"/>
    <property type="match status" value="1"/>
</dbReference>
<reference evidence="9" key="1">
    <citation type="journal article" date="2022" name="Microbiol. Resour. Announc.">
        <title>Draft Genome Sequence of a Methanogenic Archaeon from West Spitsbergen Permafrost.</title>
        <authorList>
            <person name="Trubitsyn V."/>
            <person name="Rivkina E."/>
            <person name="Shcherbakova V."/>
        </authorList>
    </citation>
    <scope>NUCLEOTIDE SEQUENCE [LARGE SCALE GENOMIC DNA]</scope>
    <source>
        <strain evidence="9">VT</strain>
    </source>
</reference>
<dbReference type="EMBL" id="JAIOUQ010000003">
    <property type="protein sequence ID" value="MBZ2165072.1"/>
    <property type="molecule type" value="Genomic_DNA"/>
</dbReference>
<dbReference type="InterPro" id="IPR027271">
    <property type="entry name" value="Acetolactate_synth/TF_NikR_C"/>
</dbReference>
<keyword evidence="9" id="KW-1185">Reference proteome</keyword>
<dbReference type="InterPro" id="IPR004789">
    <property type="entry name" value="Acetalactate_synth_ssu"/>
</dbReference>
<comment type="similarity">
    <text evidence="3 6">Belongs to the acetolactate synthase small subunit family.</text>
</comment>
<keyword evidence="5 6" id="KW-0100">Branched-chain amino acid biosynthesis</keyword>
<dbReference type="GO" id="GO:0003984">
    <property type="term" value="F:acetolactate synthase activity"/>
    <property type="evidence" value="ECO:0007669"/>
    <property type="project" value="UniProtKB-UniRule"/>
</dbReference>
<dbReference type="GO" id="GO:0009097">
    <property type="term" value="P:isoleucine biosynthetic process"/>
    <property type="evidence" value="ECO:0007669"/>
    <property type="project" value="UniProtKB-UniRule"/>
</dbReference>
<feature type="domain" description="ACT" evidence="7">
    <location>
        <begin position="8"/>
        <end position="82"/>
    </location>
</feature>
<dbReference type="PANTHER" id="PTHR30239">
    <property type="entry name" value="ACETOLACTATE SYNTHASE SMALL SUBUNIT"/>
    <property type="match status" value="1"/>
</dbReference>
<comment type="subunit">
    <text evidence="6">Dimer of large and small chains.</text>
</comment>
<dbReference type="NCBIfam" id="NF008864">
    <property type="entry name" value="PRK11895.1"/>
    <property type="match status" value="1"/>
</dbReference>
<dbReference type="InterPro" id="IPR045865">
    <property type="entry name" value="ACT-like_dom_sf"/>
</dbReference>
<evidence type="ECO:0000256" key="3">
    <source>
        <dbReference type="ARBA" id="ARBA00006341"/>
    </source>
</evidence>
<comment type="function">
    <text evidence="6">Catalyzes the conversion of 2 pyruvate molecules into acetolactate in the first common step of the biosynthetic pathway of the branched-amino acids such as leucine, isoleucine, and valine.</text>
</comment>
<dbReference type="GO" id="GO:0009099">
    <property type="term" value="P:L-valine biosynthetic process"/>
    <property type="evidence" value="ECO:0007669"/>
    <property type="project" value="UniProtKB-UniRule"/>
</dbReference>
<evidence type="ECO:0000256" key="4">
    <source>
        <dbReference type="ARBA" id="ARBA00022605"/>
    </source>
</evidence>
<protein>
    <recommendedName>
        <fullName evidence="6">Acetolactate synthase small subunit</fullName>
        <shortName evidence="6">AHAS</shortName>
        <shortName evidence="6">ALS</shortName>
        <ecNumber evidence="6">2.2.1.6</ecNumber>
    </recommendedName>
    <alternativeName>
        <fullName evidence="6">Acetohydroxy-acid synthase small subunit</fullName>
    </alternativeName>
</protein>
<dbReference type="InterPro" id="IPR054480">
    <property type="entry name" value="AHAS_small-like_ACT"/>
</dbReference>
<proteinExistence type="inferred from homology"/>
<dbReference type="Pfam" id="PF10369">
    <property type="entry name" value="ALS_ss_C"/>
    <property type="match status" value="1"/>
</dbReference>
<dbReference type="Gene3D" id="3.30.70.1150">
    <property type="entry name" value="ACT-like. Chain A, domain 2"/>
    <property type="match status" value="1"/>
</dbReference>
<evidence type="ECO:0000313" key="9">
    <source>
        <dbReference type="Proteomes" id="UP000825933"/>
    </source>
</evidence>
<dbReference type="Gene3D" id="3.30.70.260">
    <property type="match status" value="1"/>
</dbReference>
<comment type="pathway">
    <text evidence="2 6">Amino-acid biosynthesis; L-valine biosynthesis; L-valine from pyruvate: step 1/4.</text>
</comment>
<dbReference type="FunFam" id="3.30.70.260:FF:000001">
    <property type="entry name" value="Acetolactate synthase, small subunit"/>
    <property type="match status" value="1"/>
</dbReference>
<organism evidence="8 9">
    <name type="scientific">Methanobacterium spitsbergense</name>
    <dbReference type="NCBI Taxonomy" id="2874285"/>
    <lineage>
        <taxon>Archaea</taxon>
        <taxon>Methanobacteriati</taxon>
        <taxon>Methanobacteriota</taxon>
        <taxon>Methanomada group</taxon>
        <taxon>Methanobacteria</taxon>
        <taxon>Methanobacteriales</taxon>
        <taxon>Methanobacteriaceae</taxon>
        <taxon>Methanobacterium</taxon>
    </lineage>
</organism>
<comment type="pathway">
    <text evidence="1 6">Amino-acid biosynthesis; L-isoleucine biosynthesis; L-isoleucine from 2-oxobutanoate: step 1/4.</text>
</comment>
<comment type="caution">
    <text evidence="8">The sequence shown here is derived from an EMBL/GenBank/DDBJ whole genome shotgun (WGS) entry which is preliminary data.</text>
</comment>
<accession>A0A8T5UME0</accession>
<dbReference type="RefSeq" id="WP_223790700.1">
    <property type="nucleotide sequence ID" value="NZ_JAIOUQ010000003.1"/>
</dbReference>
<dbReference type="PROSITE" id="PS51671">
    <property type="entry name" value="ACT"/>
    <property type="match status" value="1"/>
</dbReference>
<evidence type="ECO:0000259" key="7">
    <source>
        <dbReference type="PROSITE" id="PS51671"/>
    </source>
</evidence>
<dbReference type="GO" id="GO:0005829">
    <property type="term" value="C:cytosol"/>
    <property type="evidence" value="ECO:0007669"/>
    <property type="project" value="TreeGrafter"/>
</dbReference>
<evidence type="ECO:0000256" key="2">
    <source>
        <dbReference type="ARBA" id="ARBA00005025"/>
    </source>
</evidence>
<dbReference type="SUPFAM" id="SSF55021">
    <property type="entry name" value="ACT-like"/>
    <property type="match status" value="2"/>
</dbReference>
<dbReference type="GO" id="GO:1990610">
    <property type="term" value="F:acetolactate synthase regulator activity"/>
    <property type="evidence" value="ECO:0007669"/>
    <property type="project" value="UniProtKB-UniRule"/>
</dbReference>
<keyword evidence="6 8" id="KW-0808">Transferase</keyword>
<dbReference type="Pfam" id="PF22629">
    <property type="entry name" value="ACT_AHAS_ss"/>
    <property type="match status" value="1"/>
</dbReference>
<keyword evidence="4 6" id="KW-0028">Amino-acid biosynthesis</keyword>
<dbReference type="InterPro" id="IPR039557">
    <property type="entry name" value="AHAS_ACT"/>
</dbReference>
<dbReference type="FunFam" id="3.30.70.1150:FF:000001">
    <property type="entry name" value="Acetolactate synthase small subunit"/>
    <property type="match status" value="1"/>
</dbReference>
<dbReference type="CDD" id="cd04878">
    <property type="entry name" value="ACT_AHAS"/>
    <property type="match status" value="1"/>
</dbReference>
<dbReference type="AlphaFoldDB" id="A0A8T5UME0"/>
<gene>
    <name evidence="8" type="primary">ilvN</name>
    <name evidence="8" type="ORF">K8N75_03315</name>
</gene>
<dbReference type="InterPro" id="IPR019455">
    <property type="entry name" value="Acetolactate_synth_ssu_C"/>
</dbReference>
<dbReference type="NCBIfam" id="TIGR00119">
    <property type="entry name" value="acolac_sm"/>
    <property type="match status" value="1"/>
</dbReference>
<dbReference type="InterPro" id="IPR002912">
    <property type="entry name" value="ACT_dom"/>
</dbReference>
<evidence type="ECO:0000256" key="6">
    <source>
        <dbReference type="RuleBase" id="RU368092"/>
    </source>
</evidence>
<evidence type="ECO:0000256" key="1">
    <source>
        <dbReference type="ARBA" id="ARBA00004974"/>
    </source>
</evidence>